<feature type="transmembrane region" description="Helical" evidence="2">
    <location>
        <begin position="41"/>
        <end position="61"/>
    </location>
</feature>
<keyword evidence="2" id="KW-0812">Transmembrane</keyword>
<dbReference type="Pfam" id="PF05108">
    <property type="entry name" value="T7SS_ESX1_EccB"/>
    <property type="match status" value="1"/>
</dbReference>
<dbReference type="PANTHER" id="PTHR40765">
    <property type="entry name" value="ESX-2 SECRETION SYSTEM ATPASE ECCB2"/>
    <property type="match status" value="1"/>
</dbReference>
<organism evidence="4">
    <name type="scientific">Bifidobacterium longum</name>
    <dbReference type="NCBI Taxonomy" id="216816"/>
    <lineage>
        <taxon>Bacteria</taxon>
        <taxon>Bacillati</taxon>
        <taxon>Actinomycetota</taxon>
        <taxon>Actinomycetes</taxon>
        <taxon>Bifidobacteriales</taxon>
        <taxon>Bifidobacteriaceae</taxon>
        <taxon>Bifidobacterium</taxon>
    </lineage>
</organism>
<dbReference type="RefSeq" id="WP_144169348.1">
    <property type="nucleotide sequence ID" value="NZ_CACRSV010000003.1"/>
</dbReference>
<dbReference type="EMBL" id="JAWLRA010000004">
    <property type="protein sequence ID" value="MDW3126031.1"/>
    <property type="molecule type" value="Genomic_DNA"/>
</dbReference>
<evidence type="ECO:0000256" key="2">
    <source>
        <dbReference type="SAM" id="Phobius"/>
    </source>
</evidence>
<reference evidence="4" key="1">
    <citation type="submission" date="2019-11" db="EMBL/GenBank/DDBJ databases">
        <authorList>
            <person name="Feng L."/>
        </authorList>
    </citation>
    <scope>NUCLEOTIDE SEQUENCE</scope>
    <source>
        <strain evidence="4">BlongumLFYP82</strain>
    </source>
</reference>
<keyword evidence="2" id="KW-0472">Membrane</keyword>
<evidence type="ECO:0000256" key="1">
    <source>
        <dbReference type="SAM" id="MobiDB-lite"/>
    </source>
</evidence>
<sequence length="472" mass="49418">MADKKDLSEAQSYSRRRLVTAFTSGIPSGVELTPKKNQTPVIVGLGLVVITILISVFYGIMSPSLPSDWKNNKLIVAKNSAARYVSVNGTLHPVINAISARLLIPSSDFDVLTVDDDQLAGIPIGSTLGILGAPDSLPAQNQLISGSLTSCMDNMKLSNTISNTALATGADSRTAIVATVDNTSYLVSGSKRYELPSESSIRDSFLRVFGVPQTRTIKATAQWINLFEAGSPIKPITVPGAGSFVNVNGTEVAVGGIVTQQGETKSTKYLVQEGGKITALDDFSYNLYIIGKPESIARPTALSAHDFQSLANATSSVIPTNWPTSALQQVSGTPTICATFPLSASGHERLTSRVRLAVRSSAESGADTASGADASEKSTVSTTITGGTGALLRSAIGDTDKGTVFAIDSTGTAYPIPHATQEILNRLGYTGQDVRSVPRSWVDIFPSGVQLTTEAAGNAPNPQAVLEQTGKN</sequence>
<dbReference type="InterPro" id="IPR007795">
    <property type="entry name" value="T7SS_EccB"/>
</dbReference>
<dbReference type="InterPro" id="IPR044857">
    <property type="entry name" value="T7SS_EccB_R1"/>
</dbReference>
<evidence type="ECO:0000313" key="4">
    <source>
        <dbReference type="EMBL" id="VYS76624.1"/>
    </source>
</evidence>
<dbReference type="Proteomes" id="UP001277803">
    <property type="component" value="Unassembled WGS sequence"/>
</dbReference>
<keyword evidence="2" id="KW-1133">Transmembrane helix</keyword>
<proteinExistence type="predicted"/>
<evidence type="ECO:0000313" key="3">
    <source>
        <dbReference type="EMBL" id="MDW3126031.1"/>
    </source>
</evidence>
<dbReference type="GO" id="GO:0005576">
    <property type="term" value="C:extracellular region"/>
    <property type="evidence" value="ECO:0007669"/>
    <property type="project" value="TreeGrafter"/>
</dbReference>
<accession>A0A6N2R7E6</accession>
<name>A0A6N2R7E6_BIFLN</name>
<protein>
    <submittedName>
        <fullName evidence="3">Type VII secretion protein EccB</fullName>
    </submittedName>
</protein>
<gene>
    <name evidence="3" type="primary">eccB</name>
    <name evidence="4" type="ORF">BLLFYP82_00510</name>
    <name evidence="3" type="ORF">RS890_02670</name>
</gene>
<dbReference type="EMBL" id="CACRSV010000003">
    <property type="protein sequence ID" value="VYS76624.1"/>
    <property type="molecule type" value="Genomic_DNA"/>
</dbReference>
<dbReference type="AlphaFoldDB" id="A0A6N2R7E6"/>
<feature type="compositionally biased region" description="Low complexity" evidence="1">
    <location>
        <begin position="361"/>
        <end position="373"/>
    </location>
</feature>
<feature type="region of interest" description="Disordered" evidence="1">
    <location>
        <begin position="361"/>
        <end position="382"/>
    </location>
</feature>
<dbReference type="NCBIfam" id="TIGR03919">
    <property type="entry name" value="T7SS_EccB"/>
    <property type="match status" value="1"/>
</dbReference>
<reference evidence="3" key="2">
    <citation type="submission" date="2023-10" db="EMBL/GenBank/DDBJ databases">
        <title>Rapid discrimination of Bifidobacterium longum Subspecies based on MALDI-TOF MS and Machine Learning.</title>
        <authorList>
            <person name="Chen J."/>
        </authorList>
    </citation>
    <scope>NUCLEOTIDE SEQUENCE</scope>
    <source>
        <strain evidence="3">YGMCC0039</strain>
    </source>
</reference>
<dbReference type="Gene3D" id="3.30.2390.20">
    <property type="entry name" value="Type VII secretion system EccB, repeat 1 domain"/>
    <property type="match status" value="1"/>
</dbReference>
<dbReference type="PANTHER" id="PTHR40765:SF2">
    <property type="entry name" value="ESX-2 SECRETION SYSTEM ATPASE ECCB2"/>
    <property type="match status" value="1"/>
</dbReference>